<dbReference type="PANTHER" id="PTHR33499">
    <property type="entry name" value="OS12G0282400 PROTEIN-RELATED"/>
    <property type="match status" value="1"/>
</dbReference>
<name>A0A2I0VJS7_9ASPA</name>
<dbReference type="PANTHER" id="PTHR33499:SF11">
    <property type="entry name" value="NO APICAL MERISTEM-ASSOCIATED C-TERMINAL DOMAIN-CONTAINING PROTEIN"/>
    <property type="match status" value="1"/>
</dbReference>
<accession>A0A2I0VJS7</accession>
<reference evidence="2 3" key="1">
    <citation type="journal article" date="2016" name="Sci. Rep.">
        <title>The Dendrobium catenatum Lindl. genome sequence provides insights into polysaccharide synthase, floral development and adaptive evolution.</title>
        <authorList>
            <person name="Zhang G.Q."/>
            <person name="Xu Q."/>
            <person name="Bian C."/>
            <person name="Tsai W.C."/>
            <person name="Yeh C.M."/>
            <person name="Liu K.W."/>
            <person name="Yoshida K."/>
            <person name="Zhang L.S."/>
            <person name="Chang S.B."/>
            <person name="Chen F."/>
            <person name="Shi Y."/>
            <person name="Su Y.Y."/>
            <person name="Zhang Y.Q."/>
            <person name="Chen L.J."/>
            <person name="Yin Y."/>
            <person name="Lin M."/>
            <person name="Huang H."/>
            <person name="Deng H."/>
            <person name="Wang Z.W."/>
            <person name="Zhu S.L."/>
            <person name="Zhao X."/>
            <person name="Deng C."/>
            <person name="Niu S.C."/>
            <person name="Huang J."/>
            <person name="Wang M."/>
            <person name="Liu G.H."/>
            <person name="Yang H.J."/>
            <person name="Xiao X.J."/>
            <person name="Hsiao Y.Y."/>
            <person name="Wu W.L."/>
            <person name="Chen Y.Y."/>
            <person name="Mitsuda N."/>
            <person name="Ohme-Takagi M."/>
            <person name="Luo Y.B."/>
            <person name="Van de Peer Y."/>
            <person name="Liu Z.J."/>
        </authorList>
    </citation>
    <scope>NUCLEOTIDE SEQUENCE [LARGE SCALE GENOMIC DNA]</scope>
    <source>
        <tissue evidence="2">The whole plant</tissue>
    </source>
</reference>
<sequence length="205" mass="23316">MQSTTKNDVSRVLSTDNNGGLSTGEASLMDDSLGLPNPSGPENETTIIVSNSKRQRGPNRGVALEEHYRTKGKVSIFIPEGLIRPVGEHHSKLSREAGIIIRNFAPMQVERWDQVSDIDKDILLKKLMVNINISIEEPHVKDCVMHTMSKRFSDFRSKAYIHYKKLGGGVLARKKPYKELIERPDDWIWLCNFFDSEIFKVSKNF</sequence>
<feature type="region of interest" description="Disordered" evidence="1">
    <location>
        <begin position="1"/>
        <end position="45"/>
    </location>
</feature>
<gene>
    <name evidence="2" type="ORF">MA16_Dca016017</name>
</gene>
<dbReference type="AlphaFoldDB" id="A0A2I0VJS7"/>
<feature type="compositionally biased region" description="Polar residues" evidence="1">
    <location>
        <begin position="1"/>
        <end position="20"/>
    </location>
</feature>
<dbReference type="Proteomes" id="UP000233837">
    <property type="component" value="Unassembled WGS sequence"/>
</dbReference>
<evidence type="ECO:0000313" key="3">
    <source>
        <dbReference type="Proteomes" id="UP000233837"/>
    </source>
</evidence>
<proteinExistence type="predicted"/>
<reference evidence="2 3" key="2">
    <citation type="journal article" date="2017" name="Nature">
        <title>The Apostasia genome and the evolution of orchids.</title>
        <authorList>
            <person name="Zhang G.Q."/>
            <person name="Liu K.W."/>
            <person name="Li Z."/>
            <person name="Lohaus R."/>
            <person name="Hsiao Y.Y."/>
            <person name="Niu S.C."/>
            <person name="Wang J.Y."/>
            <person name="Lin Y.C."/>
            <person name="Xu Q."/>
            <person name="Chen L.J."/>
            <person name="Yoshida K."/>
            <person name="Fujiwara S."/>
            <person name="Wang Z.W."/>
            <person name="Zhang Y.Q."/>
            <person name="Mitsuda N."/>
            <person name="Wang M."/>
            <person name="Liu G.H."/>
            <person name="Pecoraro L."/>
            <person name="Huang H.X."/>
            <person name="Xiao X.J."/>
            <person name="Lin M."/>
            <person name="Wu X.Y."/>
            <person name="Wu W.L."/>
            <person name="Chen Y.Y."/>
            <person name="Chang S.B."/>
            <person name="Sakamoto S."/>
            <person name="Ohme-Takagi M."/>
            <person name="Yagi M."/>
            <person name="Zeng S.J."/>
            <person name="Shen C.Y."/>
            <person name="Yeh C.M."/>
            <person name="Luo Y.B."/>
            <person name="Tsai W.C."/>
            <person name="Van de Peer Y."/>
            <person name="Liu Z.J."/>
        </authorList>
    </citation>
    <scope>NUCLEOTIDE SEQUENCE [LARGE SCALE GENOMIC DNA]</scope>
    <source>
        <tissue evidence="2">The whole plant</tissue>
    </source>
</reference>
<keyword evidence="3" id="KW-1185">Reference proteome</keyword>
<organism evidence="2 3">
    <name type="scientific">Dendrobium catenatum</name>
    <dbReference type="NCBI Taxonomy" id="906689"/>
    <lineage>
        <taxon>Eukaryota</taxon>
        <taxon>Viridiplantae</taxon>
        <taxon>Streptophyta</taxon>
        <taxon>Embryophyta</taxon>
        <taxon>Tracheophyta</taxon>
        <taxon>Spermatophyta</taxon>
        <taxon>Magnoliopsida</taxon>
        <taxon>Liliopsida</taxon>
        <taxon>Asparagales</taxon>
        <taxon>Orchidaceae</taxon>
        <taxon>Epidendroideae</taxon>
        <taxon>Malaxideae</taxon>
        <taxon>Dendrobiinae</taxon>
        <taxon>Dendrobium</taxon>
    </lineage>
</organism>
<protein>
    <submittedName>
        <fullName evidence="2">Uncharacterized protein</fullName>
    </submittedName>
</protein>
<evidence type="ECO:0000313" key="2">
    <source>
        <dbReference type="EMBL" id="PKU63651.1"/>
    </source>
</evidence>
<dbReference type="EMBL" id="KZ503467">
    <property type="protein sequence ID" value="PKU63651.1"/>
    <property type="molecule type" value="Genomic_DNA"/>
</dbReference>
<evidence type="ECO:0000256" key="1">
    <source>
        <dbReference type="SAM" id="MobiDB-lite"/>
    </source>
</evidence>